<keyword evidence="9" id="KW-1185">Reference proteome</keyword>
<evidence type="ECO:0000256" key="4">
    <source>
        <dbReference type="ARBA" id="ARBA00022777"/>
    </source>
</evidence>
<evidence type="ECO:0000256" key="6">
    <source>
        <dbReference type="PROSITE-ProRule" id="PRU10141"/>
    </source>
</evidence>
<evidence type="ECO:0000256" key="5">
    <source>
        <dbReference type="ARBA" id="ARBA00022840"/>
    </source>
</evidence>
<dbReference type="Pfam" id="PF00069">
    <property type="entry name" value="Pkinase"/>
    <property type="match status" value="1"/>
</dbReference>
<reference evidence="8" key="1">
    <citation type="journal article" date="2023" name="Int. J. Syst. Evol. Microbiol.">
        <title>&lt;i&gt;Holtiella tumoricola&lt;/i&gt; gen. nov. sp. nov., isolated from a human clinical sample.</title>
        <authorList>
            <person name="Allen-Vercoe E."/>
            <person name="Daigneault M.C."/>
            <person name="Vancuren S.J."/>
            <person name="Cochrane K."/>
            <person name="O'Neal L.L."/>
            <person name="Sankaranarayanan K."/>
            <person name="Lawson P.A."/>
        </authorList>
    </citation>
    <scope>NUCLEOTIDE SEQUENCE</scope>
    <source>
        <strain evidence="8">CC70A</strain>
    </source>
</reference>
<keyword evidence="4 8" id="KW-0418">Kinase</keyword>
<protein>
    <submittedName>
        <fullName evidence="8">Protein kinase family protein</fullName>
    </submittedName>
</protein>
<dbReference type="GO" id="GO:0005524">
    <property type="term" value="F:ATP binding"/>
    <property type="evidence" value="ECO:0007669"/>
    <property type="project" value="UniProtKB-UniRule"/>
</dbReference>
<evidence type="ECO:0000256" key="2">
    <source>
        <dbReference type="ARBA" id="ARBA00022679"/>
    </source>
</evidence>
<dbReference type="PANTHER" id="PTHR24346:SF82">
    <property type="entry name" value="KP78A-RELATED"/>
    <property type="match status" value="1"/>
</dbReference>
<proteinExistence type="predicted"/>
<evidence type="ECO:0000313" key="8">
    <source>
        <dbReference type="EMBL" id="MDA3731008.1"/>
    </source>
</evidence>
<keyword evidence="5 6" id="KW-0067">ATP-binding</keyword>
<gene>
    <name evidence="8" type="ORF">PBV87_05780</name>
</gene>
<evidence type="ECO:0000256" key="3">
    <source>
        <dbReference type="ARBA" id="ARBA00022741"/>
    </source>
</evidence>
<dbReference type="GO" id="GO:0035556">
    <property type="term" value="P:intracellular signal transduction"/>
    <property type="evidence" value="ECO:0007669"/>
    <property type="project" value="TreeGrafter"/>
</dbReference>
<evidence type="ECO:0000259" key="7">
    <source>
        <dbReference type="PROSITE" id="PS50011"/>
    </source>
</evidence>
<dbReference type="InterPro" id="IPR017441">
    <property type="entry name" value="Protein_kinase_ATP_BS"/>
</dbReference>
<keyword evidence="2" id="KW-0808">Transferase</keyword>
<evidence type="ECO:0000313" key="9">
    <source>
        <dbReference type="Proteomes" id="UP001169242"/>
    </source>
</evidence>
<dbReference type="InterPro" id="IPR000719">
    <property type="entry name" value="Prot_kinase_dom"/>
</dbReference>
<dbReference type="InterPro" id="IPR020635">
    <property type="entry name" value="Tyr_kinase_cat_dom"/>
</dbReference>
<dbReference type="AlphaFoldDB" id="A0AA42DLS1"/>
<dbReference type="Proteomes" id="UP001169242">
    <property type="component" value="Unassembled WGS sequence"/>
</dbReference>
<dbReference type="GO" id="GO:0004713">
    <property type="term" value="F:protein tyrosine kinase activity"/>
    <property type="evidence" value="ECO:0007669"/>
    <property type="project" value="InterPro"/>
</dbReference>
<dbReference type="CDD" id="cd00180">
    <property type="entry name" value="PKc"/>
    <property type="match status" value="1"/>
</dbReference>
<dbReference type="PANTHER" id="PTHR24346">
    <property type="entry name" value="MAP/MICROTUBULE AFFINITY-REGULATING KINASE"/>
    <property type="match status" value="1"/>
</dbReference>
<accession>A0AA42DLS1</accession>
<dbReference type="Gene3D" id="3.30.200.20">
    <property type="entry name" value="Phosphorylase Kinase, domain 1"/>
    <property type="match status" value="1"/>
</dbReference>
<dbReference type="PROSITE" id="PS50011">
    <property type="entry name" value="PROTEIN_KINASE_DOM"/>
    <property type="match status" value="1"/>
</dbReference>
<dbReference type="GO" id="GO:0004674">
    <property type="term" value="F:protein serine/threonine kinase activity"/>
    <property type="evidence" value="ECO:0007669"/>
    <property type="project" value="UniProtKB-KW"/>
</dbReference>
<dbReference type="EMBL" id="JAQIFT010000021">
    <property type="protein sequence ID" value="MDA3731008.1"/>
    <property type="molecule type" value="Genomic_DNA"/>
</dbReference>
<dbReference type="RefSeq" id="WP_271011479.1">
    <property type="nucleotide sequence ID" value="NZ_JAQIFT010000021.1"/>
</dbReference>
<feature type="binding site" evidence="6">
    <location>
        <position position="42"/>
    </location>
    <ligand>
        <name>ATP</name>
        <dbReference type="ChEBI" id="CHEBI:30616"/>
    </ligand>
</feature>
<dbReference type="InterPro" id="IPR011009">
    <property type="entry name" value="Kinase-like_dom_sf"/>
</dbReference>
<feature type="domain" description="Protein kinase" evidence="7">
    <location>
        <begin position="14"/>
        <end position="238"/>
    </location>
</feature>
<dbReference type="PROSITE" id="PS00107">
    <property type="entry name" value="PROTEIN_KINASE_ATP"/>
    <property type="match status" value="1"/>
</dbReference>
<dbReference type="Gene3D" id="1.10.510.10">
    <property type="entry name" value="Transferase(Phosphotransferase) domain 1"/>
    <property type="match status" value="1"/>
</dbReference>
<name>A0AA42DLS1_9FIRM</name>
<keyword evidence="3 6" id="KW-0547">Nucleotide-binding</keyword>
<organism evidence="8 9">
    <name type="scientific">Holtiella tumoricola</name>
    <dbReference type="NCBI Taxonomy" id="3018743"/>
    <lineage>
        <taxon>Bacteria</taxon>
        <taxon>Bacillati</taxon>
        <taxon>Bacillota</taxon>
        <taxon>Clostridia</taxon>
        <taxon>Lachnospirales</taxon>
        <taxon>Cellulosilyticaceae</taxon>
        <taxon>Holtiella</taxon>
    </lineage>
</organism>
<dbReference type="SUPFAM" id="SSF56112">
    <property type="entry name" value="Protein kinase-like (PK-like)"/>
    <property type="match status" value="1"/>
</dbReference>
<evidence type="ECO:0000256" key="1">
    <source>
        <dbReference type="ARBA" id="ARBA00022527"/>
    </source>
</evidence>
<dbReference type="GO" id="GO:0005737">
    <property type="term" value="C:cytoplasm"/>
    <property type="evidence" value="ECO:0007669"/>
    <property type="project" value="TreeGrafter"/>
</dbReference>
<dbReference type="SMART" id="SM00219">
    <property type="entry name" value="TyrKc"/>
    <property type="match status" value="1"/>
</dbReference>
<keyword evidence="1" id="KW-0723">Serine/threonine-protein kinase</keyword>
<comment type="caution">
    <text evidence="8">The sequence shown here is derived from an EMBL/GenBank/DDBJ whole genome shotgun (WGS) entry which is preliminary data.</text>
</comment>
<sequence>MDKYYEIGERIGNYQITKRLGEGRYGIVYLVRNHQSHPYILKQLKQDMQHMNLKKLFYEPETLRQINDPRIPKFIEEIKTENLQAYVLEYMEGTVFEDLIMQQHHKFSRSEIYNIAGQLLDILEMLHQHQIVHRDIRLPNVILNQNQELTLIDFGLARFMNKERYVKQVDYWYMGNFLIHLYYTTYNEPYELEEKPWYEELTLNTDEANFLKRLMGIEKEYEDGESIKQDLYHLTAFK</sequence>